<organism evidence="1">
    <name type="scientific">marine sediment metagenome</name>
    <dbReference type="NCBI Taxonomy" id="412755"/>
    <lineage>
        <taxon>unclassified sequences</taxon>
        <taxon>metagenomes</taxon>
        <taxon>ecological metagenomes</taxon>
    </lineage>
</organism>
<comment type="caution">
    <text evidence="1">The sequence shown here is derived from an EMBL/GenBank/DDBJ whole genome shotgun (WGS) entry which is preliminary data.</text>
</comment>
<gene>
    <name evidence="1" type="ORF">S01H4_62768</name>
</gene>
<accession>X1EJ33</accession>
<dbReference type="AlphaFoldDB" id="X1EJ33"/>
<name>X1EJ33_9ZZZZ</name>
<evidence type="ECO:0008006" key="2">
    <source>
        <dbReference type="Google" id="ProtNLM"/>
    </source>
</evidence>
<feature type="non-terminal residue" evidence="1">
    <location>
        <position position="1"/>
    </location>
</feature>
<dbReference type="InterPro" id="IPR011042">
    <property type="entry name" value="6-blade_b-propeller_TolB-like"/>
</dbReference>
<evidence type="ECO:0000313" key="1">
    <source>
        <dbReference type="EMBL" id="GAH08658.1"/>
    </source>
</evidence>
<reference evidence="1" key="1">
    <citation type="journal article" date="2014" name="Front. Microbiol.">
        <title>High frequency of phylogenetically diverse reductive dehalogenase-homologous genes in deep subseafloor sedimentary metagenomes.</title>
        <authorList>
            <person name="Kawai M."/>
            <person name="Futagami T."/>
            <person name="Toyoda A."/>
            <person name="Takaki Y."/>
            <person name="Nishi S."/>
            <person name="Hori S."/>
            <person name="Arai W."/>
            <person name="Tsubouchi T."/>
            <person name="Morono Y."/>
            <person name="Uchiyama I."/>
            <person name="Ito T."/>
            <person name="Fujiyama A."/>
            <person name="Inagaki F."/>
            <person name="Takami H."/>
        </authorList>
    </citation>
    <scope>NUCLEOTIDE SEQUENCE</scope>
    <source>
        <strain evidence="1">Expedition CK06-06</strain>
    </source>
</reference>
<dbReference type="Gene3D" id="2.120.10.30">
    <property type="entry name" value="TolB, C-terminal domain"/>
    <property type="match status" value="1"/>
</dbReference>
<protein>
    <recommendedName>
        <fullName evidence="2">SMP-30/Gluconolactonase/LRE-like region domain-containing protein</fullName>
    </recommendedName>
</protein>
<proteinExistence type="predicted"/>
<dbReference type="EMBL" id="BART01037549">
    <property type="protein sequence ID" value="GAH08658.1"/>
    <property type="molecule type" value="Genomic_DNA"/>
</dbReference>
<dbReference type="SUPFAM" id="SSF101898">
    <property type="entry name" value="NHL repeat"/>
    <property type="match status" value="1"/>
</dbReference>
<sequence>CDRNHQPKGRLVHYSLDGNYIEDVMPGLGMPTSVAIRGDYVAVPDLQGRLVILDKDNTIMSVLGFNSDTKTRGSFKVPQEQWQEGIFSGTHGACWDNKGNLYVQDWNISGRIMKLVRVSAGQGE</sequence>